<organism evidence="9 10">
    <name type="scientific">Dehalobacterium formicoaceticum</name>
    <dbReference type="NCBI Taxonomy" id="51515"/>
    <lineage>
        <taxon>Bacteria</taxon>
        <taxon>Bacillati</taxon>
        <taxon>Bacillota</taxon>
        <taxon>Clostridia</taxon>
        <taxon>Eubacteriales</taxon>
        <taxon>Peptococcaceae</taxon>
        <taxon>Dehalobacterium</taxon>
    </lineage>
</organism>
<evidence type="ECO:0000256" key="4">
    <source>
        <dbReference type="ARBA" id="ARBA00022475"/>
    </source>
</evidence>
<feature type="transmembrane region" description="Helical" evidence="8">
    <location>
        <begin position="198"/>
        <end position="222"/>
    </location>
</feature>
<keyword evidence="6 8" id="KW-1133">Transmembrane helix</keyword>
<accession>A0ABT1XZH5</accession>
<feature type="transmembrane region" description="Helical" evidence="8">
    <location>
        <begin position="322"/>
        <end position="339"/>
    </location>
</feature>
<dbReference type="InterPro" id="IPR018093">
    <property type="entry name" value="BCCT_CS"/>
</dbReference>
<keyword evidence="3" id="KW-0813">Transport</keyword>
<evidence type="ECO:0000256" key="7">
    <source>
        <dbReference type="ARBA" id="ARBA00023136"/>
    </source>
</evidence>
<name>A0ABT1XZH5_9FIRM</name>
<feature type="transmembrane region" description="Helical" evidence="8">
    <location>
        <begin position="454"/>
        <end position="472"/>
    </location>
</feature>
<feature type="transmembrane region" description="Helical" evidence="8">
    <location>
        <begin position="410"/>
        <end position="434"/>
    </location>
</feature>
<dbReference type="PANTHER" id="PTHR30047">
    <property type="entry name" value="HIGH-AFFINITY CHOLINE TRANSPORT PROTEIN-RELATED"/>
    <property type="match status" value="1"/>
</dbReference>
<keyword evidence="7 8" id="KW-0472">Membrane</keyword>
<dbReference type="Proteomes" id="UP001524944">
    <property type="component" value="Unassembled WGS sequence"/>
</dbReference>
<evidence type="ECO:0000313" key="10">
    <source>
        <dbReference type="Proteomes" id="UP001524944"/>
    </source>
</evidence>
<dbReference type="RefSeq" id="WP_257911527.1">
    <property type="nucleotide sequence ID" value="NZ_JANPWE010000001.1"/>
</dbReference>
<feature type="transmembrane region" description="Helical" evidence="8">
    <location>
        <begin position="351"/>
        <end position="370"/>
    </location>
</feature>
<sequence>MDQGEHKPVYAKVNYHVFGIAAIACFLFFIPLILMQNAAQGVINQIMYVITHTTDWFFQVVVFGCLVFLAWLAFSRYGKVKLGGPDDKPEFSTFTWVAMMFCGGTGAGIVYWSTVEPIYYLQSPPFWIEPFSPQAAQYALSYGIFHWGFSAWATFALPAVVFAYIYYVRKRPMLTVSYACRGVIGNLADGWLGKLIDAIVVIGLVGGMATALGFIVPMLSTISADYLGIDETLIFKMLVLLAITAVYSWSAYHGLKGGIAKLADFNMYLMFVLLAFVFLVGPTSFMLSLFADNIGVLIHDFVRMSFYTDPITKSGFPQSWTVFYWAWWIAWSMYIGLFGARISKGRTIRAVIFNMLFSTTAACMLFYLIFGGYQVDAILNQGLPVSDILTNQGGPAVVSWFLNALPLKAAVIPFFVFVMVIATATGTDAASFTLANMTCVEVKDGVEPPRWTRLFWAGMICLASAAILLVGGMDVIQLSSVLTAVPILPVMVILAISLVKWLREDFGDIQPLTLDKYSEDHNK</sequence>
<dbReference type="NCBIfam" id="TIGR00842">
    <property type="entry name" value="bcct"/>
    <property type="match status" value="1"/>
</dbReference>
<evidence type="ECO:0000256" key="6">
    <source>
        <dbReference type="ARBA" id="ARBA00022989"/>
    </source>
</evidence>
<feature type="transmembrane region" description="Helical" evidence="8">
    <location>
        <begin position="478"/>
        <end position="499"/>
    </location>
</feature>
<evidence type="ECO:0000256" key="5">
    <source>
        <dbReference type="ARBA" id="ARBA00022692"/>
    </source>
</evidence>
<feature type="transmembrane region" description="Helical" evidence="8">
    <location>
        <begin position="15"/>
        <end position="36"/>
    </location>
</feature>
<dbReference type="InterPro" id="IPR000060">
    <property type="entry name" value="BCCT_transptr"/>
</dbReference>
<evidence type="ECO:0000256" key="2">
    <source>
        <dbReference type="ARBA" id="ARBA00005658"/>
    </source>
</evidence>
<comment type="subcellular location">
    <subcellularLocation>
        <location evidence="1">Cell membrane</location>
        <topology evidence="1">Multi-pass membrane protein</topology>
    </subcellularLocation>
</comment>
<dbReference type="PROSITE" id="PS01303">
    <property type="entry name" value="BCCT"/>
    <property type="match status" value="1"/>
</dbReference>
<evidence type="ECO:0000256" key="1">
    <source>
        <dbReference type="ARBA" id="ARBA00004651"/>
    </source>
</evidence>
<proteinExistence type="inferred from homology"/>
<dbReference type="PROSITE" id="PS51257">
    <property type="entry name" value="PROKAR_LIPOPROTEIN"/>
    <property type="match status" value="1"/>
</dbReference>
<keyword evidence="4" id="KW-1003">Cell membrane</keyword>
<evidence type="ECO:0000313" key="9">
    <source>
        <dbReference type="EMBL" id="MCR6544017.1"/>
    </source>
</evidence>
<dbReference type="EMBL" id="JANPWE010000001">
    <property type="protein sequence ID" value="MCR6544017.1"/>
    <property type="molecule type" value="Genomic_DNA"/>
</dbReference>
<feature type="transmembrane region" description="Helical" evidence="8">
    <location>
        <begin position="234"/>
        <end position="255"/>
    </location>
</feature>
<evidence type="ECO:0000256" key="3">
    <source>
        <dbReference type="ARBA" id="ARBA00022448"/>
    </source>
</evidence>
<feature type="transmembrane region" description="Helical" evidence="8">
    <location>
        <begin position="56"/>
        <end position="74"/>
    </location>
</feature>
<keyword evidence="10" id="KW-1185">Reference proteome</keyword>
<dbReference type="Pfam" id="PF02028">
    <property type="entry name" value="BCCT"/>
    <property type="match status" value="1"/>
</dbReference>
<protein>
    <submittedName>
        <fullName evidence="9">BCCT family transporter</fullName>
    </submittedName>
</protein>
<feature type="transmembrane region" description="Helical" evidence="8">
    <location>
        <begin position="144"/>
        <end position="167"/>
    </location>
</feature>
<feature type="transmembrane region" description="Helical" evidence="8">
    <location>
        <begin position="267"/>
        <end position="291"/>
    </location>
</feature>
<comment type="caution">
    <text evidence="9">The sequence shown here is derived from an EMBL/GenBank/DDBJ whole genome shotgun (WGS) entry which is preliminary data.</text>
</comment>
<feature type="transmembrane region" description="Helical" evidence="8">
    <location>
        <begin position="94"/>
        <end position="114"/>
    </location>
</feature>
<evidence type="ECO:0000256" key="8">
    <source>
        <dbReference type="SAM" id="Phobius"/>
    </source>
</evidence>
<keyword evidence="5 8" id="KW-0812">Transmembrane</keyword>
<comment type="similarity">
    <text evidence="2">Belongs to the BCCT transporter (TC 2.A.15) family.</text>
</comment>
<gene>
    <name evidence="9" type="ORF">NVS47_00530</name>
</gene>
<dbReference type="PANTHER" id="PTHR30047:SF7">
    <property type="entry name" value="HIGH-AFFINITY CHOLINE TRANSPORT PROTEIN"/>
    <property type="match status" value="1"/>
</dbReference>
<reference evidence="9 10" key="1">
    <citation type="submission" date="2022-08" db="EMBL/GenBank/DDBJ databases">
        <title>Proteogenomics of the novel Dehalobacterium formicoaceticum strain EZ94 highlights a key role of methyltransferases during anaerobic dichloromethane degradation.</title>
        <authorList>
            <person name="Wasmund K."/>
        </authorList>
    </citation>
    <scope>NUCLEOTIDE SEQUENCE [LARGE SCALE GENOMIC DNA]</scope>
    <source>
        <strain evidence="9 10">EZ94</strain>
    </source>
</reference>